<name>A0A1V1NY81_9BACT</name>
<dbReference type="SUPFAM" id="SSF53335">
    <property type="entry name" value="S-adenosyl-L-methionine-dependent methyltransferases"/>
    <property type="match status" value="1"/>
</dbReference>
<sequence>MNKYKKVRTKKNEYSSWNQFDPGAYVYQNYQRMMPEDHEIISIISNELRNMDIPLKHFQIVGDIGAGPNLYPGMLIAPYVSETGLIELIEPALPNRTYLKKLFNNLSLYEHPSMEQSWFNYESEIIEICGNIYTNALKRLHQLAKIKNGSIYDLPENKYEFVSCYFVAESITPDYDQFQLALNKVVHSADKGGIIVTTHMLHSEGYQAGKNTKFPAVKISLDQLKASLIKTGLNHSNYKIWNVSSKRPEEKVREGYQGMAVVVASKGAFRKIGH</sequence>
<dbReference type="InterPro" id="IPR029063">
    <property type="entry name" value="SAM-dependent_MTases_sf"/>
</dbReference>
<keyword evidence="3" id="KW-0949">S-adenosyl-L-methionine</keyword>
<accession>A0A1V1NY81</accession>
<evidence type="ECO:0000256" key="1">
    <source>
        <dbReference type="ARBA" id="ARBA00022603"/>
    </source>
</evidence>
<dbReference type="AlphaFoldDB" id="A0A1V1NY81"/>
<evidence type="ECO:0000313" key="5">
    <source>
        <dbReference type="Proteomes" id="UP000189670"/>
    </source>
</evidence>
<dbReference type="EMBL" id="ATBP01001358">
    <property type="protein sequence ID" value="ETR67485.1"/>
    <property type="molecule type" value="Genomic_DNA"/>
</dbReference>
<dbReference type="GO" id="GO:0008170">
    <property type="term" value="F:N-methyltransferase activity"/>
    <property type="evidence" value="ECO:0007669"/>
    <property type="project" value="TreeGrafter"/>
</dbReference>
<dbReference type="PANTHER" id="PTHR10867:SF17">
    <property type="entry name" value="NICOTINAMIDE N-METHYLTRANSFERASE"/>
    <property type="match status" value="1"/>
</dbReference>
<keyword evidence="2 4" id="KW-0808">Transferase</keyword>
<reference evidence="5" key="1">
    <citation type="submission" date="2012-11" db="EMBL/GenBank/DDBJ databases">
        <authorList>
            <person name="Lucero-Rivera Y.E."/>
            <person name="Tovar-Ramirez D."/>
        </authorList>
    </citation>
    <scope>NUCLEOTIDE SEQUENCE [LARGE SCALE GENOMIC DNA]</scope>
    <source>
        <strain evidence="5">Araruama</strain>
    </source>
</reference>
<dbReference type="Gene3D" id="3.40.50.150">
    <property type="entry name" value="Vaccinia Virus protein VP39"/>
    <property type="match status" value="1"/>
</dbReference>
<keyword evidence="1 4" id="KW-0489">Methyltransferase</keyword>
<organism evidence="4 5">
    <name type="scientific">Candidatus Magnetoglobus multicellularis str. Araruama</name>
    <dbReference type="NCBI Taxonomy" id="890399"/>
    <lineage>
        <taxon>Bacteria</taxon>
        <taxon>Pseudomonadati</taxon>
        <taxon>Thermodesulfobacteriota</taxon>
        <taxon>Desulfobacteria</taxon>
        <taxon>Desulfobacterales</taxon>
        <taxon>Desulfobacteraceae</taxon>
        <taxon>Candidatus Magnetoglobus</taxon>
    </lineage>
</organism>
<dbReference type="GO" id="GO:0032259">
    <property type="term" value="P:methylation"/>
    <property type="evidence" value="ECO:0007669"/>
    <property type="project" value="UniProtKB-KW"/>
</dbReference>
<protein>
    <submittedName>
        <fullName evidence="4">Methyltransferase NNMT/PNMT/TEMT</fullName>
    </submittedName>
</protein>
<evidence type="ECO:0000256" key="3">
    <source>
        <dbReference type="ARBA" id="ARBA00022691"/>
    </source>
</evidence>
<evidence type="ECO:0000256" key="2">
    <source>
        <dbReference type="ARBA" id="ARBA00022679"/>
    </source>
</evidence>
<dbReference type="Proteomes" id="UP000189670">
    <property type="component" value="Unassembled WGS sequence"/>
</dbReference>
<dbReference type="PROSITE" id="PS51681">
    <property type="entry name" value="SAM_MT_NNMT_PNMT_TEMT"/>
    <property type="match status" value="1"/>
</dbReference>
<gene>
    <name evidence="4" type="ORF">OMM_05110</name>
</gene>
<comment type="caution">
    <text evidence="4">The sequence shown here is derived from an EMBL/GenBank/DDBJ whole genome shotgun (WGS) entry which is preliminary data.</text>
</comment>
<evidence type="ECO:0000313" key="4">
    <source>
        <dbReference type="EMBL" id="ETR67485.1"/>
    </source>
</evidence>
<proteinExistence type="predicted"/>
<dbReference type="Pfam" id="PF01234">
    <property type="entry name" value="NNMT_PNMT_TEMT"/>
    <property type="match status" value="1"/>
</dbReference>
<dbReference type="PANTHER" id="PTHR10867">
    <property type="entry name" value="NNMT/PNMT/TEMT FAMILY MEMBER"/>
    <property type="match status" value="1"/>
</dbReference>
<dbReference type="InterPro" id="IPR000940">
    <property type="entry name" value="NNMT_TEMT_trans"/>
</dbReference>
<dbReference type="GO" id="GO:0005829">
    <property type="term" value="C:cytosol"/>
    <property type="evidence" value="ECO:0007669"/>
    <property type="project" value="TreeGrafter"/>
</dbReference>